<comment type="caution">
    <text evidence="6">The sequence shown here is derived from an EMBL/GenBank/DDBJ whole genome shotgun (WGS) entry which is preliminary data.</text>
</comment>
<protein>
    <submittedName>
        <fullName evidence="6">VirB3 family type IV secretion system protein</fullName>
    </submittedName>
</protein>
<evidence type="ECO:0000256" key="3">
    <source>
        <dbReference type="ARBA" id="ARBA00022989"/>
    </source>
</evidence>
<accession>A0ABU3EMQ0</accession>
<keyword evidence="3 5" id="KW-1133">Transmembrane helix</keyword>
<evidence type="ECO:0000256" key="5">
    <source>
        <dbReference type="SAM" id="Phobius"/>
    </source>
</evidence>
<evidence type="ECO:0000256" key="1">
    <source>
        <dbReference type="ARBA" id="ARBA00004370"/>
    </source>
</evidence>
<dbReference type="InterPro" id="IPR007792">
    <property type="entry name" value="T4SS_VirB3/TrbD/AvhB"/>
</dbReference>
<evidence type="ECO:0000313" key="7">
    <source>
        <dbReference type="Proteomes" id="UP001251085"/>
    </source>
</evidence>
<dbReference type="EMBL" id="JAVRQI010000030">
    <property type="protein sequence ID" value="MDT1064685.1"/>
    <property type="molecule type" value="Genomic_DNA"/>
</dbReference>
<feature type="transmembrane region" description="Helical" evidence="5">
    <location>
        <begin position="21"/>
        <end position="45"/>
    </location>
</feature>
<gene>
    <name evidence="6" type="ORF">RM190_22710</name>
</gene>
<evidence type="ECO:0000256" key="2">
    <source>
        <dbReference type="ARBA" id="ARBA00022692"/>
    </source>
</evidence>
<evidence type="ECO:0000313" key="6">
    <source>
        <dbReference type="EMBL" id="MDT1064685.1"/>
    </source>
</evidence>
<evidence type="ECO:0000256" key="4">
    <source>
        <dbReference type="ARBA" id="ARBA00023136"/>
    </source>
</evidence>
<organism evidence="6 7">
    <name type="scientific">Paracoccus broussonetiae</name>
    <dbReference type="NCBI Taxonomy" id="3075834"/>
    <lineage>
        <taxon>Bacteria</taxon>
        <taxon>Pseudomonadati</taxon>
        <taxon>Pseudomonadota</taxon>
        <taxon>Alphaproteobacteria</taxon>
        <taxon>Rhodobacterales</taxon>
        <taxon>Paracoccaceae</taxon>
        <taxon>Paracoccus</taxon>
    </lineage>
</organism>
<reference evidence="7" key="1">
    <citation type="submission" date="2023-07" db="EMBL/GenBank/DDBJ databases">
        <title>Characterization of two Paracoccaceae strains isolated from Phycosphere and proposal of Xinfangfangia lacusdiani sp. nov.</title>
        <authorList>
            <person name="Deng Y."/>
            <person name="Zhang Y.Q."/>
        </authorList>
    </citation>
    <scope>NUCLEOTIDE SEQUENCE [LARGE SCALE GENOMIC DNA]</scope>
    <source>
        <strain evidence="7">CPCC 101403</strain>
    </source>
</reference>
<keyword evidence="2 5" id="KW-0812">Transmembrane</keyword>
<sequence>MEKSPVILGLSRQAKLIGLPMPYALAVGALTALPFFWTQFIPWVLTGPVWYVAARVFVAMNPNGHKALAVVLRRTPPPLSPRQRKEGRHHV</sequence>
<keyword evidence="7" id="KW-1185">Reference proteome</keyword>
<comment type="subcellular location">
    <subcellularLocation>
        <location evidence="1">Membrane</location>
    </subcellularLocation>
</comment>
<proteinExistence type="predicted"/>
<dbReference type="RefSeq" id="WP_311761765.1">
    <property type="nucleotide sequence ID" value="NZ_JAVRQI010000030.1"/>
</dbReference>
<dbReference type="Pfam" id="PF05101">
    <property type="entry name" value="VirB3"/>
    <property type="match status" value="1"/>
</dbReference>
<keyword evidence="4 5" id="KW-0472">Membrane</keyword>
<dbReference type="Proteomes" id="UP001251085">
    <property type="component" value="Unassembled WGS sequence"/>
</dbReference>
<name>A0ABU3EMQ0_9RHOB</name>